<accession>A0A7S4MNP4</accession>
<proteinExistence type="inferred from homology"/>
<evidence type="ECO:0000313" key="13">
    <source>
        <dbReference type="EMBL" id="CAE2233302.1"/>
    </source>
</evidence>
<dbReference type="GO" id="GO:0004828">
    <property type="term" value="F:serine-tRNA ligase activity"/>
    <property type="evidence" value="ECO:0007669"/>
    <property type="project" value="UniProtKB-EC"/>
</dbReference>
<evidence type="ECO:0000256" key="2">
    <source>
        <dbReference type="ARBA" id="ARBA00012840"/>
    </source>
</evidence>
<dbReference type="PROSITE" id="PS50862">
    <property type="entry name" value="AA_TRNA_LIGASE_II"/>
    <property type="match status" value="1"/>
</dbReference>
<evidence type="ECO:0000256" key="1">
    <source>
        <dbReference type="ARBA" id="ARBA00010728"/>
    </source>
</evidence>
<dbReference type="InterPro" id="IPR002314">
    <property type="entry name" value="aa-tRNA-synt_IIb"/>
</dbReference>
<dbReference type="GO" id="GO:0005524">
    <property type="term" value="F:ATP binding"/>
    <property type="evidence" value="ECO:0007669"/>
    <property type="project" value="UniProtKB-KW"/>
</dbReference>
<dbReference type="PIRSF" id="PIRSF001529">
    <property type="entry name" value="Ser-tRNA-synth_IIa"/>
    <property type="match status" value="1"/>
</dbReference>
<feature type="binding site" evidence="10">
    <location>
        <begin position="270"/>
        <end position="272"/>
    </location>
    <ligand>
        <name>ATP</name>
        <dbReference type="ChEBI" id="CHEBI:30616"/>
    </ligand>
</feature>
<dbReference type="InterPro" id="IPR010978">
    <property type="entry name" value="tRNA-bd_arm"/>
</dbReference>
<feature type="binding site" evidence="9">
    <location>
        <position position="270"/>
    </location>
    <ligand>
        <name>L-serine</name>
        <dbReference type="ChEBI" id="CHEBI:33384"/>
    </ligand>
</feature>
<dbReference type="InterPro" id="IPR015866">
    <property type="entry name" value="Ser-tRNA-synth_1_N"/>
</dbReference>
<dbReference type="InterPro" id="IPR033729">
    <property type="entry name" value="SerRS_core"/>
</dbReference>
<keyword evidence="3" id="KW-0436">Ligase</keyword>
<dbReference type="Pfam" id="PF02403">
    <property type="entry name" value="Seryl_tRNA_N"/>
    <property type="match status" value="1"/>
</dbReference>
<dbReference type="GO" id="GO:0006434">
    <property type="term" value="P:seryl-tRNA aminoacylation"/>
    <property type="evidence" value="ECO:0007669"/>
    <property type="project" value="InterPro"/>
</dbReference>
<dbReference type="InterPro" id="IPR045864">
    <property type="entry name" value="aa-tRNA-synth_II/BPL/LPL"/>
</dbReference>
<gene>
    <name evidence="13" type="ORF">VSP0166_LOCUS14241</name>
</gene>
<keyword evidence="4" id="KW-0547">Nucleotide-binding</keyword>
<evidence type="ECO:0000256" key="3">
    <source>
        <dbReference type="ARBA" id="ARBA00022598"/>
    </source>
</evidence>
<evidence type="ECO:0000256" key="6">
    <source>
        <dbReference type="ARBA" id="ARBA00022917"/>
    </source>
</evidence>
<dbReference type="InterPro" id="IPR042103">
    <property type="entry name" value="SerRS_1_N_sf"/>
</dbReference>
<keyword evidence="5 10" id="KW-0067">ATP-binding</keyword>
<dbReference type="PANTHER" id="PTHR11778">
    <property type="entry name" value="SERYL-TRNA SYNTHETASE"/>
    <property type="match status" value="1"/>
</dbReference>
<dbReference type="Gene3D" id="3.30.930.10">
    <property type="entry name" value="Bira Bifunctional Protein, Domain 2"/>
    <property type="match status" value="1"/>
</dbReference>
<dbReference type="FunFam" id="3.30.930.10:FF:000026">
    <property type="entry name" value="Seryl-tRNA synthetase, cytoplasmic"/>
    <property type="match status" value="1"/>
</dbReference>
<dbReference type="NCBIfam" id="TIGR00414">
    <property type="entry name" value="serS"/>
    <property type="match status" value="1"/>
</dbReference>
<dbReference type="AlphaFoldDB" id="A0A7S4MNP4"/>
<evidence type="ECO:0000256" key="4">
    <source>
        <dbReference type="ARBA" id="ARBA00022741"/>
    </source>
</evidence>
<dbReference type="SUPFAM" id="SSF46589">
    <property type="entry name" value="tRNA-binding arm"/>
    <property type="match status" value="1"/>
</dbReference>
<feature type="site" description="Important for serine binding" evidence="9">
    <location>
        <position position="396"/>
    </location>
</feature>
<keyword evidence="6" id="KW-0648">Protein biosynthesis</keyword>
<dbReference type="InterPro" id="IPR002317">
    <property type="entry name" value="Ser-tRNA-ligase_type_1"/>
</dbReference>
<dbReference type="InterPro" id="IPR006195">
    <property type="entry name" value="aa-tRNA-synth_II"/>
</dbReference>
<sequence length="458" mass="52059">MLDIALFREEKGGNPDLIRESQRRRFESVELVDEVIAKDKEWRDARGELDDCNAQMNKIGKEISKIMRETKGNKEAAATQLEQKATIEKRIAELKEHVVTLKNELDSKLHTVGNLIHESVPVHDDEEHNRQERTYGECKPLGNGRPHHELLWMIDGYEPERGVAVAGARQYFLKGMGVRLQMALVNYGISFLAARGYTPLQVPFMMRQDIMAETAELAQFDEELYKVTGEGDDKYLIATSEQPISAYHRGEWMNPKSLPLKYAGSSTCFRKEAGSSGRETWGIFRVHQFEKVEQFVLCDPESSEKHHEEMCALSEEFLQSLEIPYQVISIVSGALNKAAAKKYDIEAWFPGYDQYKEVVSCSNCTDYQARRLQIRYGESKVSGQTTQPYVHMLNGTLCATTRTICAILENHQTPEGIRIPEVLKPYLHLPEGQDMIPFTRELVKPKASGGKKKKGGKK</sequence>
<feature type="binding site" evidence="9">
    <location>
        <position position="394"/>
    </location>
    <ligand>
        <name>L-serine</name>
        <dbReference type="ChEBI" id="CHEBI:33384"/>
    </ligand>
</feature>
<protein>
    <recommendedName>
        <fullName evidence="2">serine--tRNA ligase</fullName>
        <ecNumber evidence="2">6.1.1.11</ecNumber>
    </recommendedName>
    <alternativeName>
        <fullName evidence="8">Seryl-tRNA synthetase</fullName>
    </alternativeName>
</protein>
<keyword evidence="11" id="KW-0175">Coiled coil</keyword>
<evidence type="ECO:0000256" key="11">
    <source>
        <dbReference type="SAM" id="Coils"/>
    </source>
</evidence>
<reference evidence="13" key="1">
    <citation type="submission" date="2021-01" db="EMBL/GenBank/DDBJ databases">
        <authorList>
            <person name="Corre E."/>
            <person name="Pelletier E."/>
            <person name="Niang G."/>
            <person name="Scheremetjew M."/>
            <person name="Finn R."/>
            <person name="Kale V."/>
            <person name="Holt S."/>
            <person name="Cochrane G."/>
            <person name="Meng A."/>
            <person name="Brown T."/>
            <person name="Cohen L."/>
        </authorList>
    </citation>
    <scope>NUCLEOTIDE SEQUENCE</scope>
    <source>
        <strain evidence="13">DIVA3 518/3/11/1/6</strain>
    </source>
</reference>
<evidence type="ECO:0000256" key="9">
    <source>
        <dbReference type="PIRSR" id="PIRSR001529-1"/>
    </source>
</evidence>
<dbReference type="Gene3D" id="1.10.287.40">
    <property type="entry name" value="Serine-tRNA synthetase, tRNA binding domain"/>
    <property type="match status" value="1"/>
</dbReference>
<evidence type="ECO:0000256" key="8">
    <source>
        <dbReference type="ARBA" id="ARBA00031113"/>
    </source>
</evidence>
<evidence type="ECO:0000256" key="5">
    <source>
        <dbReference type="ARBA" id="ARBA00022840"/>
    </source>
</evidence>
<name>A0A7S4MNP4_9EUKA</name>
<evidence type="ECO:0000256" key="10">
    <source>
        <dbReference type="PIRSR" id="PIRSR001529-2"/>
    </source>
</evidence>
<feature type="coiled-coil region" evidence="11">
    <location>
        <begin position="77"/>
        <end position="104"/>
    </location>
</feature>
<keyword evidence="7" id="KW-0030">Aminoacyl-tRNA synthetase</keyword>
<feature type="binding site" evidence="9">
    <location>
        <position position="293"/>
    </location>
    <ligand>
        <name>L-serine</name>
        <dbReference type="ChEBI" id="CHEBI:33384"/>
    </ligand>
</feature>
<comment type="similarity">
    <text evidence="1">Belongs to the class-II aminoacyl-tRNA synthetase family. Type-1 seryl-tRNA synthetase subfamily.</text>
</comment>
<dbReference type="SUPFAM" id="SSF55681">
    <property type="entry name" value="Class II aaRS and biotin synthetases"/>
    <property type="match status" value="1"/>
</dbReference>
<dbReference type="EMBL" id="HBKP01020182">
    <property type="protein sequence ID" value="CAE2233302.1"/>
    <property type="molecule type" value="Transcribed_RNA"/>
</dbReference>
<organism evidence="13">
    <name type="scientific">Vannella robusta</name>
    <dbReference type="NCBI Taxonomy" id="1487602"/>
    <lineage>
        <taxon>Eukaryota</taxon>
        <taxon>Amoebozoa</taxon>
        <taxon>Discosea</taxon>
        <taxon>Flabellinia</taxon>
        <taxon>Vannellidae</taxon>
        <taxon>Vannella</taxon>
    </lineage>
</organism>
<feature type="binding site" evidence="9">
    <location>
        <position position="239"/>
    </location>
    <ligand>
        <name>L-serine</name>
        <dbReference type="ChEBI" id="CHEBI:33384"/>
    </ligand>
</feature>
<feature type="domain" description="Aminoacyl-transfer RNA synthetases class-II family profile" evidence="12">
    <location>
        <begin position="191"/>
        <end position="425"/>
    </location>
</feature>
<dbReference type="PRINTS" id="PR00981">
    <property type="entry name" value="TRNASYNTHSER"/>
</dbReference>
<evidence type="ECO:0000259" key="12">
    <source>
        <dbReference type="PROSITE" id="PS50862"/>
    </source>
</evidence>
<feature type="binding site" evidence="10">
    <location>
        <begin position="286"/>
        <end position="289"/>
    </location>
    <ligand>
        <name>ATP</name>
        <dbReference type="ChEBI" id="CHEBI:30616"/>
    </ligand>
</feature>
<dbReference type="Pfam" id="PF00587">
    <property type="entry name" value="tRNA-synt_2b"/>
    <property type="match status" value="1"/>
</dbReference>
<dbReference type="CDD" id="cd00770">
    <property type="entry name" value="SerRS_core"/>
    <property type="match status" value="1"/>
</dbReference>
<dbReference type="EC" id="6.1.1.11" evidence="2"/>
<evidence type="ECO:0000256" key="7">
    <source>
        <dbReference type="ARBA" id="ARBA00023146"/>
    </source>
</evidence>
<feature type="binding site" evidence="10">
    <location>
        <begin position="357"/>
        <end position="360"/>
    </location>
    <ligand>
        <name>ATP</name>
        <dbReference type="ChEBI" id="CHEBI:30616"/>
    </ligand>
</feature>